<proteinExistence type="predicted"/>
<sequence length="279" mass="30155">MLLPNGHFGPDSIDSGSLTPVVLGAVEQVTGSSTRGKETSNDSSSSSAKLQNDSSNSSGLVDAASVVTTYTDINENEEETRTRVKNGVQQIDTVQSTNDLVPVVDSGKVVNENTEESNGNADTQVIEHDEEAERGDDEMPFLDTGNDVPKISDLEPMAQDAGLVSDETDEEYVDARDVWSLDDVRDYARKVDDGDLDEEDEDIDLVIGRIANENVDKKTNDNKTEAADGVNDGDHDIEEEANVVNEREASDGVNEKTNDNNSEEISANGIDDDVVENTR</sequence>
<dbReference type="Proteomes" id="UP001165064">
    <property type="component" value="Unassembled WGS sequence"/>
</dbReference>
<name>A0ACB5U5Y1_AMBMO</name>
<gene>
    <name evidence="1" type="ORF">Amon02_001141500</name>
</gene>
<reference evidence="1" key="1">
    <citation type="submission" date="2023-04" db="EMBL/GenBank/DDBJ databases">
        <title>Ambrosiozyma monospora NBRC 10751.</title>
        <authorList>
            <person name="Ichikawa N."/>
            <person name="Sato H."/>
            <person name="Tonouchi N."/>
        </authorList>
    </citation>
    <scope>NUCLEOTIDE SEQUENCE</scope>
    <source>
        <strain evidence="1">NBRC 10751</strain>
    </source>
</reference>
<protein>
    <submittedName>
        <fullName evidence="1">Unnamed protein product</fullName>
    </submittedName>
</protein>
<evidence type="ECO:0000313" key="2">
    <source>
        <dbReference type="Proteomes" id="UP001165064"/>
    </source>
</evidence>
<dbReference type="EMBL" id="BSXS01012410">
    <property type="protein sequence ID" value="GMF02298.1"/>
    <property type="molecule type" value="Genomic_DNA"/>
</dbReference>
<comment type="caution">
    <text evidence="1">The sequence shown here is derived from an EMBL/GenBank/DDBJ whole genome shotgun (WGS) entry which is preliminary data.</text>
</comment>
<keyword evidence="2" id="KW-1185">Reference proteome</keyword>
<organism evidence="1 2">
    <name type="scientific">Ambrosiozyma monospora</name>
    <name type="common">Yeast</name>
    <name type="synonym">Endomycopsis monosporus</name>
    <dbReference type="NCBI Taxonomy" id="43982"/>
    <lineage>
        <taxon>Eukaryota</taxon>
        <taxon>Fungi</taxon>
        <taxon>Dikarya</taxon>
        <taxon>Ascomycota</taxon>
        <taxon>Saccharomycotina</taxon>
        <taxon>Pichiomycetes</taxon>
        <taxon>Pichiales</taxon>
        <taxon>Pichiaceae</taxon>
        <taxon>Ambrosiozyma</taxon>
    </lineage>
</organism>
<evidence type="ECO:0000313" key="1">
    <source>
        <dbReference type="EMBL" id="GMF02298.1"/>
    </source>
</evidence>
<accession>A0ACB5U5Y1</accession>